<reference evidence="1 2" key="1">
    <citation type="submission" date="2020-09" db="EMBL/GenBank/DDBJ databases">
        <title>Bacillus nautilus sp. nov., Chryseoglobus crepusculi sp. nov, and Psychrobacter noctis sp. nov., isolated from deep-sea sponges from the equatorial Atlantic.</title>
        <authorList>
            <person name="Stennett H.L."/>
            <person name="Williams S.E."/>
        </authorList>
    </citation>
    <scope>NUCLEOTIDE SEQUENCE [LARGE SCALE GENOMIC DNA]</scope>
    <source>
        <strain evidence="1 2">28M-24</strain>
    </source>
</reference>
<evidence type="ECO:0000313" key="2">
    <source>
        <dbReference type="Proteomes" id="UP000627521"/>
    </source>
</evidence>
<sequence>MKKSIPLLITLVLLVSCKSKQETANNNIEDTYKKSRLYDQENNRISQSKFYNQLLKNQDLSWAYVSNKTKFDKRLVAGQKHGVISNKATIIKQLNNTLDIDIASDKPIVIIYYPGKDPCNSGGSATKQTIAKAQQDFEDKLYNLAQIKPIYLYKSIAGLANNYDLSKWHQDPDGLIESLFFEYHYPCSSYLVISKEGEFTSDFGEFNYSEILATTKRLNQ</sequence>
<gene>
    <name evidence="1" type="ORF">IEG06_00590</name>
</gene>
<comment type="caution">
    <text evidence="1">The sequence shown here is derived from an EMBL/GenBank/DDBJ whole genome shotgun (WGS) entry which is preliminary data.</text>
</comment>
<name>A0ABR8LQH4_9FLAO</name>
<accession>A0ABR8LQH4</accession>
<keyword evidence="2" id="KW-1185">Reference proteome</keyword>
<evidence type="ECO:0000313" key="1">
    <source>
        <dbReference type="EMBL" id="MBD3861926.1"/>
    </source>
</evidence>
<protein>
    <recommendedName>
        <fullName evidence="3">Lipoprotein</fullName>
    </recommendedName>
</protein>
<dbReference type="PROSITE" id="PS51257">
    <property type="entry name" value="PROKAR_LIPOPROTEIN"/>
    <property type="match status" value="1"/>
</dbReference>
<dbReference type="EMBL" id="JACXXH010000001">
    <property type="protein sequence ID" value="MBD3861926.1"/>
    <property type="molecule type" value="Genomic_DNA"/>
</dbReference>
<proteinExistence type="predicted"/>
<dbReference type="RefSeq" id="WP_191098647.1">
    <property type="nucleotide sequence ID" value="NZ_JACXXF010000001.1"/>
</dbReference>
<organism evidence="1 2">
    <name type="scientific">Olleya marilimosa</name>
    <dbReference type="NCBI Taxonomy" id="272164"/>
    <lineage>
        <taxon>Bacteria</taxon>
        <taxon>Pseudomonadati</taxon>
        <taxon>Bacteroidota</taxon>
        <taxon>Flavobacteriia</taxon>
        <taxon>Flavobacteriales</taxon>
        <taxon>Flavobacteriaceae</taxon>
    </lineage>
</organism>
<evidence type="ECO:0008006" key="3">
    <source>
        <dbReference type="Google" id="ProtNLM"/>
    </source>
</evidence>
<dbReference type="Proteomes" id="UP000627521">
    <property type="component" value="Unassembled WGS sequence"/>
</dbReference>